<evidence type="ECO:0000313" key="2">
    <source>
        <dbReference type="Proteomes" id="UP000275846"/>
    </source>
</evidence>
<dbReference type="Gene3D" id="3.30.450.30">
    <property type="entry name" value="Dynein light chain 2a, cytoplasmic"/>
    <property type="match status" value="1"/>
</dbReference>
<gene>
    <name evidence="1" type="ORF">SSLN_LOCUS936</name>
</gene>
<keyword evidence="2" id="KW-1185">Reference proteome</keyword>
<dbReference type="GO" id="GO:0043066">
    <property type="term" value="P:negative regulation of apoptotic process"/>
    <property type="evidence" value="ECO:0007669"/>
    <property type="project" value="InterPro"/>
</dbReference>
<dbReference type="InterPro" id="IPR024135">
    <property type="entry name" value="LAMTOR5"/>
</dbReference>
<dbReference type="GO" id="GO:0071986">
    <property type="term" value="C:Ragulator complex"/>
    <property type="evidence" value="ECO:0007669"/>
    <property type="project" value="InterPro"/>
</dbReference>
<proteinExistence type="predicted"/>
<evidence type="ECO:0000313" key="1">
    <source>
        <dbReference type="EMBL" id="VDL86534.1"/>
    </source>
</evidence>
<dbReference type="AlphaFoldDB" id="A0A3P7DI26"/>
<dbReference type="Pfam" id="PF16672">
    <property type="entry name" value="LAMTOR5"/>
    <property type="match status" value="1"/>
</dbReference>
<accession>A0A3P7DI26</accession>
<organism evidence="1 2">
    <name type="scientific">Schistocephalus solidus</name>
    <name type="common">Tapeworm</name>
    <dbReference type="NCBI Taxonomy" id="70667"/>
    <lineage>
        <taxon>Eukaryota</taxon>
        <taxon>Metazoa</taxon>
        <taxon>Spiralia</taxon>
        <taxon>Lophotrochozoa</taxon>
        <taxon>Platyhelminthes</taxon>
        <taxon>Cestoda</taxon>
        <taxon>Eucestoda</taxon>
        <taxon>Diphyllobothriidea</taxon>
        <taxon>Diphyllobothriidae</taxon>
        <taxon>Schistocephalus</taxon>
    </lineage>
</organism>
<dbReference type="OrthoDB" id="76862at2759"/>
<dbReference type="Proteomes" id="UP000275846">
    <property type="component" value="Unassembled WGS sequence"/>
</dbReference>
<protein>
    <submittedName>
        <fullName evidence="1">Uncharacterized protein</fullName>
    </submittedName>
</protein>
<sequence>MSENDATAVECFDPEGLPIFSRGNNDKSASNVLSSIFKHARIITEDEDPVVVIERERSVDVLGRLLYVKEDIEDSLMSFSIETGGNIFADDRWDQARFERNRVYTPSAGVVSTSGFLPVRLEADAEAMVEDSRLTCLCPERPVLKYQPTGPVCASVAHGLGQRALPCRFLGMGSLTQDIHLLFRIGSTSFLGVQRIGSWAPLFNGSFQQFEN</sequence>
<dbReference type="EMBL" id="UYSU01001079">
    <property type="protein sequence ID" value="VDL86534.1"/>
    <property type="molecule type" value="Genomic_DNA"/>
</dbReference>
<name>A0A3P7DI26_SCHSO</name>
<reference evidence="1 2" key="1">
    <citation type="submission" date="2018-11" db="EMBL/GenBank/DDBJ databases">
        <authorList>
            <consortium name="Pathogen Informatics"/>
        </authorList>
    </citation>
    <scope>NUCLEOTIDE SEQUENCE [LARGE SCALE GENOMIC DNA]</scope>
    <source>
        <strain evidence="1 2">NST_G2</strain>
    </source>
</reference>